<dbReference type="Pfam" id="PF13456">
    <property type="entry name" value="RVT_3"/>
    <property type="match status" value="1"/>
</dbReference>
<protein>
    <recommendedName>
        <fullName evidence="1">RNase H type-1 domain-containing protein</fullName>
    </recommendedName>
</protein>
<dbReference type="EMBL" id="JAATIQ010000004">
    <property type="protein sequence ID" value="KAF4403345.1"/>
    <property type="molecule type" value="Genomic_DNA"/>
</dbReference>
<evidence type="ECO:0000259" key="1">
    <source>
        <dbReference type="Pfam" id="PF13456"/>
    </source>
</evidence>
<accession>A0A7J6I853</accession>
<comment type="caution">
    <text evidence="2">The sequence shown here is derived from an EMBL/GenBank/DDBJ whole genome shotgun (WGS) entry which is preliminary data.</text>
</comment>
<dbReference type="AlphaFoldDB" id="A0A7J6I853"/>
<dbReference type="GO" id="GO:0004523">
    <property type="term" value="F:RNA-DNA hybrid ribonuclease activity"/>
    <property type="evidence" value="ECO:0007669"/>
    <property type="project" value="InterPro"/>
</dbReference>
<feature type="domain" description="RNase H type-1" evidence="1">
    <location>
        <begin position="130"/>
        <end position="186"/>
    </location>
</feature>
<gene>
    <name evidence="2" type="ORF">G4B88_007991</name>
</gene>
<keyword evidence="3" id="KW-1185">Reference proteome</keyword>
<sequence length="193" mass="21703">MEQRLSHPLFAYDILIFLEANLVEGRALQEVLIPRGYSFTLRTKVRIPEGVTLNTLLNQDGSWKTNEILSWFHHDDIPWVLGTLPNIHSSNSMTWNLTPTGQYTVDTGTSLQILLFFSDNSTLKTWLLLVMLAEIAAIHLGIDLALRWSCLDVWVGADCQSVVKALKNGESLPTDWGNLVHNILRISVAILIP</sequence>
<proteinExistence type="predicted"/>
<dbReference type="GO" id="GO:0003676">
    <property type="term" value="F:nucleic acid binding"/>
    <property type="evidence" value="ECO:0007669"/>
    <property type="project" value="InterPro"/>
</dbReference>
<evidence type="ECO:0000313" key="3">
    <source>
        <dbReference type="Proteomes" id="UP000583929"/>
    </source>
</evidence>
<dbReference type="InterPro" id="IPR002156">
    <property type="entry name" value="RNaseH_domain"/>
</dbReference>
<reference evidence="2 3" key="1">
    <citation type="journal article" date="2020" name="bioRxiv">
        <title>Sequence and annotation of 42 cannabis genomes reveals extensive copy number variation in cannabinoid synthesis and pathogen resistance genes.</title>
        <authorList>
            <person name="Mckernan K.J."/>
            <person name="Helbert Y."/>
            <person name="Kane L.T."/>
            <person name="Ebling H."/>
            <person name="Zhang L."/>
            <person name="Liu B."/>
            <person name="Eaton Z."/>
            <person name="Mclaughlin S."/>
            <person name="Kingan S."/>
            <person name="Baybayan P."/>
            <person name="Concepcion G."/>
            <person name="Jordan M."/>
            <person name="Riva A."/>
            <person name="Barbazuk W."/>
            <person name="Harkins T."/>
        </authorList>
    </citation>
    <scope>NUCLEOTIDE SEQUENCE [LARGE SCALE GENOMIC DNA]</scope>
    <source>
        <strain evidence="3">cv. Jamaican Lion 4</strain>
        <tissue evidence="2">Leaf</tissue>
    </source>
</reference>
<name>A0A7J6I853_CANSA</name>
<dbReference type="Proteomes" id="UP000583929">
    <property type="component" value="Unassembled WGS sequence"/>
</dbReference>
<organism evidence="2 3">
    <name type="scientific">Cannabis sativa</name>
    <name type="common">Hemp</name>
    <name type="synonym">Marijuana</name>
    <dbReference type="NCBI Taxonomy" id="3483"/>
    <lineage>
        <taxon>Eukaryota</taxon>
        <taxon>Viridiplantae</taxon>
        <taxon>Streptophyta</taxon>
        <taxon>Embryophyta</taxon>
        <taxon>Tracheophyta</taxon>
        <taxon>Spermatophyta</taxon>
        <taxon>Magnoliopsida</taxon>
        <taxon>eudicotyledons</taxon>
        <taxon>Gunneridae</taxon>
        <taxon>Pentapetalae</taxon>
        <taxon>rosids</taxon>
        <taxon>fabids</taxon>
        <taxon>Rosales</taxon>
        <taxon>Cannabaceae</taxon>
        <taxon>Cannabis</taxon>
    </lineage>
</organism>
<evidence type="ECO:0000313" key="2">
    <source>
        <dbReference type="EMBL" id="KAF4403345.1"/>
    </source>
</evidence>